<keyword evidence="3" id="KW-0804">Transcription</keyword>
<feature type="domain" description="HTH myb-type" evidence="8">
    <location>
        <begin position="11"/>
        <end position="66"/>
    </location>
</feature>
<dbReference type="InterPro" id="IPR017930">
    <property type="entry name" value="Myb_dom"/>
</dbReference>
<dbReference type="InterPro" id="IPR051575">
    <property type="entry name" value="Myb-like_DNA-bd"/>
</dbReference>
<sequence length="217" mass="25091">MNIAHFQTDKIQKQPRKQFTFEEDKMLKKAVSDIGDNNWDKVASLLPNRTPRQCRDRWNKYLSPNIRGSMWTDEEDQLLLSLIQTYGNKWSKISTFIKGRSDISIKNRYKQLVSQNSQTYQSFTPIPSTKPEIQNTSSPINTQNSSENNNNTNPQITIQTTLYEPKPKSFLKTIVIDPIIAENAAIYNTKAIEQLRELFDSLGPIEPHPFTRPSLKM</sequence>
<reference evidence="9 10" key="1">
    <citation type="submission" date="2024-04" db="EMBL/GenBank/DDBJ databases">
        <title>Tritrichomonas musculus Genome.</title>
        <authorList>
            <person name="Alves-Ferreira E."/>
            <person name="Grigg M."/>
            <person name="Lorenzi H."/>
            <person name="Galac M."/>
        </authorList>
    </citation>
    <scope>NUCLEOTIDE SEQUENCE [LARGE SCALE GENOMIC DNA]</scope>
    <source>
        <strain evidence="9 10">EAF2021</strain>
    </source>
</reference>
<evidence type="ECO:0000313" key="9">
    <source>
        <dbReference type="EMBL" id="KAK8841232.1"/>
    </source>
</evidence>
<feature type="compositionally biased region" description="Low complexity" evidence="5">
    <location>
        <begin position="139"/>
        <end position="154"/>
    </location>
</feature>
<feature type="domain" description="HTH myb-type" evidence="8">
    <location>
        <begin position="71"/>
        <end position="117"/>
    </location>
</feature>
<dbReference type="Proteomes" id="UP001470230">
    <property type="component" value="Unassembled WGS sequence"/>
</dbReference>
<feature type="compositionally biased region" description="Polar residues" evidence="5">
    <location>
        <begin position="126"/>
        <end position="138"/>
    </location>
</feature>
<evidence type="ECO:0000256" key="2">
    <source>
        <dbReference type="ARBA" id="ARBA00023125"/>
    </source>
</evidence>
<keyword evidence="1" id="KW-0805">Transcription regulation</keyword>
<evidence type="ECO:0000259" key="6">
    <source>
        <dbReference type="PROSITE" id="PS50090"/>
    </source>
</evidence>
<dbReference type="SUPFAM" id="SSF46689">
    <property type="entry name" value="Homeodomain-like"/>
    <property type="match status" value="1"/>
</dbReference>
<evidence type="ECO:0008006" key="11">
    <source>
        <dbReference type="Google" id="ProtNLM"/>
    </source>
</evidence>
<evidence type="ECO:0000259" key="8">
    <source>
        <dbReference type="PROSITE" id="PS51294"/>
    </source>
</evidence>
<evidence type="ECO:0000256" key="3">
    <source>
        <dbReference type="ARBA" id="ARBA00023163"/>
    </source>
</evidence>
<dbReference type="PANTHER" id="PTHR46621">
    <property type="entry name" value="SNRNA-ACTIVATING PROTEIN COMPLEX SUBUNIT 4"/>
    <property type="match status" value="1"/>
</dbReference>
<comment type="caution">
    <text evidence="9">The sequence shown here is derived from an EMBL/GenBank/DDBJ whole genome shotgun (WGS) entry which is preliminary data.</text>
</comment>
<evidence type="ECO:0000256" key="5">
    <source>
        <dbReference type="SAM" id="MobiDB-lite"/>
    </source>
</evidence>
<keyword evidence="2" id="KW-0238">DNA-binding</keyword>
<dbReference type="EMBL" id="JAPFFF010000042">
    <property type="protein sequence ID" value="KAK8841232.1"/>
    <property type="molecule type" value="Genomic_DNA"/>
</dbReference>
<evidence type="ECO:0000313" key="10">
    <source>
        <dbReference type="Proteomes" id="UP001470230"/>
    </source>
</evidence>
<dbReference type="SMART" id="SM00717">
    <property type="entry name" value="SANT"/>
    <property type="match status" value="2"/>
</dbReference>
<keyword evidence="4" id="KW-0539">Nucleus</keyword>
<name>A0ABR2H6P8_9EUKA</name>
<dbReference type="PROSITE" id="PS51293">
    <property type="entry name" value="SANT"/>
    <property type="match status" value="1"/>
</dbReference>
<accession>A0ABR2H6P8</accession>
<dbReference type="Pfam" id="PF00249">
    <property type="entry name" value="Myb_DNA-binding"/>
    <property type="match status" value="2"/>
</dbReference>
<dbReference type="InterPro" id="IPR001005">
    <property type="entry name" value="SANT/Myb"/>
</dbReference>
<protein>
    <recommendedName>
        <fullName evidence="11">Myb-like DNA-binding domain containing protein</fullName>
    </recommendedName>
</protein>
<gene>
    <name evidence="9" type="ORF">M9Y10_027433</name>
</gene>
<dbReference type="PROSITE" id="PS50090">
    <property type="entry name" value="MYB_LIKE"/>
    <property type="match status" value="2"/>
</dbReference>
<dbReference type="CDD" id="cd00167">
    <property type="entry name" value="SANT"/>
    <property type="match status" value="2"/>
</dbReference>
<dbReference type="InterPro" id="IPR009057">
    <property type="entry name" value="Homeodomain-like_sf"/>
</dbReference>
<proteinExistence type="predicted"/>
<feature type="domain" description="Myb-like" evidence="6">
    <location>
        <begin position="16"/>
        <end position="62"/>
    </location>
</feature>
<evidence type="ECO:0000259" key="7">
    <source>
        <dbReference type="PROSITE" id="PS51293"/>
    </source>
</evidence>
<feature type="domain" description="Myb-like" evidence="6">
    <location>
        <begin position="63"/>
        <end position="113"/>
    </location>
</feature>
<evidence type="ECO:0000256" key="1">
    <source>
        <dbReference type="ARBA" id="ARBA00023015"/>
    </source>
</evidence>
<dbReference type="PANTHER" id="PTHR46621:SF1">
    <property type="entry name" value="SNRNA-ACTIVATING PROTEIN COMPLEX SUBUNIT 4"/>
    <property type="match status" value="1"/>
</dbReference>
<keyword evidence="10" id="KW-1185">Reference proteome</keyword>
<dbReference type="Gene3D" id="1.10.10.60">
    <property type="entry name" value="Homeodomain-like"/>
    <property type="match status" value="2"/>
</dbReference>
<feature type="domain" description="SANT" evidence="7">
    <location>
        <begin position="66"/>
        <end position="117"/>
    </location>
</feature>
<dbReference type="InterPro" id="IPR017884">
    <property type="entry name" value="SANT_dom"/>
</dbReference>
<evidence type="ECO:0000256" key="4">
    <source>
        <dbReference type="ARBA" id="ARBA00023242"/>
    </source>
</evidence>
<organism evidence="9 10">
    <name type="scientific">Tritrichomonas musculus</name>
    <dbReference type="NCBI Taxonomy" id="1915356"/>
    <lineage>
        <taxon>Eukaryota</taxon>
        <taxon>Metamonada</taxon>
        <taxon>Parabasalia</taxon>
        <taxon>Tritrichomonadida</taxon>
        <taxon>Tritrichomonadidae</taxon>
        <taxon>Tritrichomonas</taxon>
    </lineage>
</organism>
<feature type="region of interest" description="Disordered" evidence="5">
    <location>
        <begin position="126"/>
        <end position="154"/>
    </location>
</feature>
<dbReference type="PROSITE" id="PS51294">
    <property type="entry name" value="HTH_MYB"/>
    <property type="match status" value="2"/>
</dbReference>